<reference evidence="2" key="1">
    <citation type="journal article" date="2022" name="bioRxiv">
        <title>Sequencing and chromosome-scale assembly of the giantPleurodeles waltlgenome.</title>
        <authorList>
            <person name="Brown T."/>
            <person name="Elewa A."/>
            <person name="Iarovenko S."/>
            <person name="Subramanian E."/>
            <person name="Araus A.J."/>
            <person name="Petzold A."/>
            <person name="Susuki M."/>
            <person name="Suzuki K.-i.T."/>
            <person name="Hayashi T."/>
            <person name="Toyoda A."/>
            <person name="Oliveira C."/>
            <person name="Osipova E."/>
            <person name="Leigh N.D."/>
            <person name="Simon A."/>
            <person name="Yun M.H."/>
        </authorList>
    </citation>
    <scope>NUCLEOTIDE SEQUENCE</scope>
    <source>
        <strain evidence="2">20211129_DDA</strain>
        <tissue evidence="2">Liver</tissue>
    </source>
</reference>
<dbReference type="Proteomes" id="UP001066276">
    <property type="component" value="Chromosome 3_2"/>
</dbReference>
<organism evidence="2 3">
    <name type="scientific">Pleurodeles waltl</name>
    <name type="common">Iberian ribbed newt</name>
    <dbReference type="NCBI Taxonomy" id="8319"/>
    <lineage>
        <taxon>Eukaryota</taxon>
        <taxon>Metazoa</taxon>
        <taxon>Chordata</taxon>
        <taxon>Craniata</taxon>
        <taxon>Vertebrata</taxon>
        <taxon>Euteleostomi</taxon>
        <taxon>Amphibia</taxon>
        <taxon>Batrachia</taxon>
        <taxon>Caudata</taxon>
        <taxon>Salamandroidea</taxon>
        <taxon>Salamandridae</taxon>
        <taxon>Pleurodelinae</taxon>
        <taxon>Pleurodeles</taxon>
    </lineage>
</organism>
<sequence>MVGTGGLAHSLATSLSRAPRLKLSCDCRNWATKLPPATVVLLFSQTGDGAELRVDLLCLDKEFWCPVGSRDSEVLYGESDLYWENKEEGREGDGNSTARNKEAERSVKKEE</sequence>
<evidence type="ECO:0000313" key="3">
    <source>
        <dbReference type="Proteomes" id="UP001066276"/>
    </source>
</evidence>
<gene>
    <name evidence="2" type="ORF">NDU88_000805</name>
</gene>
<keyword evidence="3" id="KW-1185">Reference proteome</keyword>
<name>A0AAV7TI99_PLEWA</name>
<feature type="region of interest" description="Disordered" evidence="1">
    <location>
        <begin position="86"/>
        <end position="111"/>
    </location>
</feature>
<evidence type="ECO:0000313" key="2">
    <source>
        <dbReference type="EMBL" id="KAJ1175517.1"/>
    </source>
</evidence>
<protein>
    <submittedName>
        <fullName evidence="2">Uncharacterized protein</fullName>
    </submittedName>
</protein>
<accession>A0AAV7TI99</accession>
<comment type="caution">
    <text evidence="2">The sequence shown here is derived from an EMBL/GenBank/DDBJ whole genome shotgun (WGS) entry which is preliminary data.</text>
</comment>
<proteinExistence type="predicted"/>
<dbReference type="EMBL" id="JANPWB010000006">
    <property type="protein sequence ID" value="KAJ1175517.1"/>
    <property type="molecule type" value="Genomic_DNA"/>
</dbReference>
<dbReference type="AlphaFoldDB" id="A0AAV7TI99"/>
<evidence type="ECO:0000256" key="1">
    <source>
        <dbReference type="SAM" id="MobiDB-lite"/>
    </source>
</evidence>